<dbReference type="Gene3D" id="3.30.465.10">
    <property type="match status" value="1"/>
</dbReference>
<evidence type="ECO:0000256" key="5">
    <source>
        <dbReference type="ARBA" id="ARBA00023002"/>
    </source>
</evidence>
<dbReference type="InterPro" id="IPR016167">
    <property type="entry name" value="FAD-bd_PCMH_sub1"/>
</dbReference>
<protein>
    <submittedName>
        <fullName evidence="7">FAD/FMN-containing dehydrogenase</fullName>
    </submittedName>
</protein>
<comment type="similarity">
    <text evidence="2">Belongs to the oxygen-dependent FAD-linked oxidoreductase family.</text>
</comment>
<dbReference type="Proteomes" id="UP000552883">
    <property type="component" value="Unassembled WGS sequence"/>
</dbReference>
<keyword evidence="8" id="KW-1185">Reference proteome</keyword>
<evidence type="ECO:0000259" key="6">
    <source>
        <dbReference type="PROSITE" id="PS51387"/>
    </source>
</evidence>
<comment type="cofactor">
    <cofactor evidence="1">
        <name>FAD</name>
        <dbReference type="ChEBI" id="CHEBI:57692"/>
    </cofactor>
</comment>
<dbReference type="AlphaFoldDB" id="A0A840X5T9"/>
<evidence type="ECO:0000256" key="4">
    <source>
        <dbReference type="ARBA" id="ARBA00022827"/>
    </source>
</evidence>
<comment type="caution">
    <text evidence="7">The sequence shown here is derived from an EMBL/GenBank/DDBJ whole genome shotgun (WGS) entry which is preliminary data.</text>
</comment>
<evidence type="ECO:0000313" key="7">
    <source>
        <dbReference type="EMBL" id="MBB5616584.1"/>
    </source>
</evidence>
<feature type="domain" description="FAD-binding PCMH-type" evidence="6">
    <location>
        <begin position="43"/>
        <end position="215"/>
    </location>
</feature>
<dbReference type="GO" id="GO:0071949">
    <property type="term" value="F:FAD binding"/>
    <property type="evidence" value="ECO:0007669"/>
    <property type="project" value="InterPro"/>
</dbReference>
<dbReference type="EMBL" id="JACHBS010000001">
    <property type="protein sequence ID" value="MBB5616584.1"/>
    <property type="molecule type" value="Genomic_DNA"/>
</dbReference>
<gene>
    <name evidence="7" type="ORF">BJ959_000080</name>
</gene>
<dbReference type="PANTHER" id="PTHR42973">
    <property type="entry name" value="BINDING OXIDOREDUCTASE, PUTATIVE (AFU_ORTHOLOGUE AFUA_1G17690)-RELATED"/>
    <property type="match status" value="1"/>
</dbReference>
<dbReference type="InterPro" id="IPR006093">
    <property type="entry name" value="Oxy_OxRdtase_FAD_BS"/>
</dbReference>
<dbReference type="InterPro" id="IPR016169">
    <property type="entry name" value="FAD-bd_PCMH_sub2"/>
</dbReference>
<evidence type="ECO:0000256" key="3">
    <source>
        <dbReference type="ARBA" id="ARBA00022630"/>
    </source>
</evidence>
<keyword evidence="4" id="KW-0274">FAD</keyword>
<dbReference type="PROSITE" id="PS51387">
    <property type="entry name" value="FAD_PCMH"/>
    <property type="match status" value="1"/>
</dbReference>
<dbReference type="RefSeq" id="WP_153981225.1">
    <property type="nucleotide sequence ID" value="NZ_BAAANZ010000001.1"/>
</dbReference>
<dbReference type="GO" id="GO:0016491">
    <property type="term" value="F:oxidoreductase activity"/>
    <property type="evidence" value="ECO:0007669"/>
    <property type="project" value="UniProtKB-KW"/>
</dbReference>
<dbReference type="OrthoDB" id="9775082at2"/>
<sequence>MPSSTALAPVADRVAALTERLPFLRTPADPRYDALRQPWHCAHDQHPAAIAEPASAEDVRLLVDAARQLGMRLAPQGTGHGALPLAQHRLDDVVLVRTGGLDAVIVDPSAHRVRVGSGVRWGAVVAATAPHGLAALHGSSPTVGVAGYCLGGGIGWYARALGTAANSVTALEVVTADGQLRRVDHDHDPELFWALRGGGGGLGIVTALELRLEPIADVVAGMLWWPIERTEEVLRTWLAVTRDAPDALTTSFRVMRFPALPELPDAVRGRQLVVIDGAALTDDTTAEALLAPLRALAPELDTWRRVPAATLPELHMDPIDPTPAAGHSTLLGQLDDAAVAALVAAVGPDADSALLFAELRQLGGALSRAADGAGVLARLDGDYALLLLGIAPDEAAVRRVRDEAERIIGSMTPWATGGEYLNFAEGPVETRRAYPAEAWDRLLRIRSAHDPQRMFVANHDFR</sequence>
<dbReference type="Gene3D" id="3.40.462.20">
    <property type="match status" value="1"/>
</dbReference>
<accession>A0A840X5T9</accession>
<evidence type="ECO:0000256" key="2">
    <source>
        <dbReference type="ARBA" id="ARBA00005466"/>
    </source>
</evidence>
<keyword evidence="5" id="KW-0560">Oxidoreductase</keyword>
<evidence type="ECO:0000256" key="1">
    <source>
        <dbReference type="ARBA" id="ARBA00001974"/>
    </source>
</evidence>
<proteinExistence type="inferred from homology"/>
<name>A0A840X5T9_9MICO</name>
<dbReference type="Pfam" id="PF01565">
    <property type="entry name" value="FAD_binding_4"/>
    <property type="match status" value="1"/>
</dbReference>
<dbReference type="InterPro" id="IPR006094">
    <property type="entry name" value="Oxid_FAD_bind_N"/>
</dbReference>
<keyword evidence="3" id="KW-0285">Flavoprotein</keyword>
<reference evidence="7 8" key="1">
    <citation type="submission" date="2020-08" db="EMBL/GenBank/DDBJ databases">
        <title>Sequencing the genomes of 1000 actinobacteria strains.</title>
        <authorList>
            <person name="Klenk H.-P."/>
        </authorList>
    </citation>
    <scope>NUCLEOTIDE SEQUENCE [LARGE SCALE GENOMIC DNA]</scope>
    <source>
        <strain evidence="7 8">DSM 23889</strain>
    </source>
</reference>
<organism evidence="7 8">
    <name type="scientific">Microcella frigidaquae</name>
    <dbReference type="NCBI Taxonomy" id="424758"/>
    <lineage>
        <taxon>Bacteria</taxon>
        <taxon>Bacillati</taxon>
        <taxon>Actinomycetota</taxon>
        <taxon>Actinomycetes</taxon>
        <taxon>Micrococcales</taxon>
        <taxon>Microbacteriaceae</taxon>
        <taxon>Microcella</taxon>
    </lineage>
</organism>
<dbReference type="InterPro" id="IPR036318">
    <property type="entry name" value="FAD-bd_PCMH-like_sf"/>
</dbReference>
<dbReference type="SUPFAM" id="SSF56176">
    <property type="entry name" value="FAD-binding/transporter-associated domain-like"/>
    <property type="match status" value="1"/>
</dbReference>
<dbReference type="Gene3D" id="3.30.43.10">
    <property type="entry name" value="Uridine Diphospho-n-acetylenolpyruvylglucosamine Reductase, domain 2"/>
    <property type="match status" value="1"/>
</dbReference>
<dbReference type="PROSITE" id="PS00862">
    <property type="entry name" value="OX2_COVAL_FAD"/>
    <property type="match status" value="1"/>
</dbReference>
<evidence type="ECO:0000313" key="8">
    <source>
        <dbReference type="Proteomes" id="UP000552883"/>
    </source>
</evidence>
<dbReference type="PANTHER" id="PTHR42973:SF39">
    <property type="entry name" value="FAD-BINDING PCMH-TYPE DOMAIN-CONTAINING PROTEIN"/>
    <property type="match status" value="1"/>
</dbReference>
<dbReference type="InterPro" id="IPR050416">
    <property type="entry name" value="FAD-linked_Oxidoreductase"/>
</dbReference>
<dbReference type="InterPro" id="IPR016166">
    <property type="entry name" value="FAD-bd_PCMH"/>
</dbReference>